<evidence type="ECO:0000256" key="1">
    <source>
        <dbReference type="SAM" id="MobiDB-lite"/>
    </source>
</evidence>
<dbReference type="EMBL" id="JXTB01000070">
    <property type="protein sequence ID" value="PON67587.1"/>
    <property type="molecule type" value="Genomic_DNA"/>
</dbReference>
<name>A0A2P5D2Q7_PARAD</name>
<proteinExistence type="predicted"/>
<sequence>RSLAGRSLVDAYRVSSSKTGNRGSDGMSKIKEVQRKVSSESWDGLSKTSNNMKITQERMTGKQKDLRITEGIIARSSGKTVVIENKEEMGMSSQWRNAVECDKQSHHLLKQQTERLGGVNNKFHTREISIYLGHKKGGNMASEKQLAIIPYKRNTA</sequence>
<dbReference type="Proteomes" id="UP000237105">
    <property type="component" value="Unassembled WGS sequence"/>
</dbReference>
<feature type="compositionally biased region" description="Basic and acidic residues" evidence="1">
    <location>
        <begin position="28"/>
        <end position="38"/>
    </location>
</feature>
<feature type="non-terminal residue" evidence="2">
    <location>
        <position position="1"/>
    </location>
</feature>
<evidence type="ECO:0000313" key="2">
    <source>
        <dbReference type="EMBL" id="PON67587.1"/>
    </source>
</evidence>
<feature type="non-terminal residue" evidence="2">
    <location>
        <position position="156"/>
    </location>
</feature>
<reference evidence="3" key="1">
    <citation type="submission" date="2016-06" db="EMBL/GenBank/DDBJ databases">
        <title>Parallel loss of symbiosis genes in relatives of nitrogen-fixing non-legume Parasponia.</title>
        <authorList>
            <person name="Van Velzen R."/>
            <person name="Holmer R."/>
            <person name="Bu F."/>
            <person name="Rutten L."/>
            <person name="Van Zeijl A."/>
            <person name="Liu W."/>
            <person name="Santuari L."/>
            <person name="Cao Q."/>
            <person name="Sharma T."/>
            <person name="Shen D."/>
            <person name="Roswanjaya Y."/>
            <person name="Wardhani T."/>
            <person name="Kalhor M.S."/>
            <person name="Jansen J."/>
            <person name="Van den Hoogen J."/>
            <person name="Gungor B."/>
            <person name="Hartog M."/>
            <person name="Hontelez J."/>
            <person name="Verver J."/>
            <person name="Yang W.-C."/>
            <person name="Schijlen E."/>
            <person name="Repin R."/>
            <person name="Schilthuizen M."/>
            <person name="Schranz E."/>
            <person name="Heidstra R."/>
            <person name="Miyata K."/>
            <person name="Fedorova E."/>
            <person name="Kohlen W."/>
            <person name="Bisseling T."/>
            <person name="Smit S."/>
            <person name="Geurts R."/>
        </authorList>
    </citation>
    <scope>NUCLEOTIDE SEQUENCE [LARGE SCALE GENOMIC DNA]</scope>
    <source>
        <strain evidence="3">cv. WU1-14</strain>
    </source>
</reference>
<accession>A0A2P5D2Q7</accession>
<feature type="region of interest" description="Disordered" evidence="1">
    <location>
        <begin position="1"/>
        <end position="62"/>
    </location>
</feature>
<protein>
    <submittedName>
        <fullName evidence="2">Uncharacterized protein</fullName>
    </submittedName>
</protein>
<keyword evidence="3" id="KW-1185">Reference proteome</keyword>
<dbReference type="AlphaFoldDB" id="A0A2P5D2Q7"/>
<comment type="caution">
    <text evidence="2">The sequence shown here is derived from an EMBL/GenBank/DDBJ whole genome shotgun (WGS) entry which is preliminary data.</text>
</comment>
<evidence type="ECO:0000313" key="3">
    <source>
        <dbReference type="Proteomes" id="UP000237105"/>
    </source>
</evidence>
<gene>
    <name evidence="2" type="ORF">PanWU01x14_102240</name>
</gene>
<organism evidence="2 3">
    <name type="scientific">Parasponia andersonii</name>
    <name type="common">Sponia andersonii</name>
    <dbReference type="NCBI Taxonomy" id="3476"/>
    <lineage>
        <taxon>Eukaryota</taxon>
        <taxon>Viridiplantae</taxon>
        <taxon>Streptophyta</taxon>
        <taxon>Embryophyta</taxon>
        <taxon>Tracheophyta</taxon>
        <taxon>Spermatophyta</taxon>
        <taxon>Magnoliopsida</taxon>
        <taxon>eudicotyledons</taxon>
        <taxon>Gunneridae</taxon>
        <taxon>Pentapetalae</taxon>
        <taxon>rosids</taxon>
        <taxon>fabids</taxon>
        <taxon>Rosales</taxon>
        <taxon>Cannabaceae</taxon>
        <taxon>Parasponia</taxon>
    </lineage>
</organism>